<keyword evidence="2" id="KW-1185">Reference proteome</keyword>
<dbReference type="Proteomes" id="UP001203297">
    <property type="component" value="Unassembled WGS sequence"/>
</dbReference>
<reference evidence="1" key="1">
    <citation type="journal article" date="2022" name="New Phytol.">
        <title>Evolutionary transition to the ectomycorrhizal habit in the genomes of a hyperdiverse lineage of mushroom-forming fungi.</title>
        <authorList>
            <person name="Looney B."/>
            <person name="Miyauchi S."/>
            <person name="Morin E."/>
            <person name="Drula E."/>
            <person name="Courty P.E."/>
            <person name="Kohler A."/>
            <person name="Kuo A."/>
            <person name="LaButti K."/>
            <person name="Pangilinan J."/>
            <person name="Lipzen A."/>
            <person name="Riley R."/>
            <person name="Andreopoulos W."/>
            <person name="He G."/>
            <person name="Johnson J."/>
            <person name="Nolan M."/>
            <person name="Tritt A."/>
            <person name="Barry K.W."/>
            <person name="Grigoriev I.V."/>
            <person name="Nagy L.G."/>
            <person name="Hibbett D."/>
            <person name="Henrissat B."/>
            <person name="Matheny P.B."/>
            <person name="Labbe J."/>
            <person name="Martin F.M."/>
        </authorList>
    </citation>
    <scope>NUCLEOTIDE SEQUENCE</scope>
    <source>
        <strain evidence="1">BPL690</strain>
    </source>
</reference>
<dbReference type="AlphaFoldDB" id="A0AAD4M8H8"/>
<dbReference type="EMBL" id="WTXG01000005">
    <property type="protein sequence ID" value="KAI0305425.1"/>
    <property type="molecule type" value="Genomic_DNA"/>
</dbReference>
<protein>
    <submittedName>
        <fullName evidence="1">Uncharacterized protein</fullName>
    </submittedName>
</protein>
<evidence type="ECO:0000313" key="1">
    <source>
        <dbReference type="EMBL" id="KAI0305425.1"/>
    </source>
</evidence>
<gene>
    <name evidence="1" type="ORF">B0F90DRAFT_1058097</name>
</gene>
<comment type="caution">
    <text evidence="1">The sequence shown here is derived from an EMBL/GenBank/DDBJ whole genome shotgun (WGS) entry which is preliminary data.</text>
</comment>
<sequence>MWNESLYVTTEFERACSFLISTQSKIWSTVGELIMPGNPFTMSGSDRSRPPRAKETIAHLHTLAAQDPIPTSPSTSSLSSVAAVSAQSPTTQQILTAHLLLALLEAAPHFALSLARVKEILGAKESMGVTAIGSGAAIRVLYGCVAKRLIRIDRGGGEQTVRFDV</sequence>
<evidence type="ECO:0000313" key="2">
    <source>
        <dbReference type="Proteomes" id="UP001203297"/>
    </source>
</evidence>
<organism evidence="1 2">
    <name type="scientific">Multifurca ochricompacta</name>
    <dbReference type="NCBI Taxonomy" id="376703"/>
    <lineage>
        <taxon>Eukaryota</taxon>
        <taxon>Fungi</taxon>
        <taxon>Dikarya</taxon>
        <taxon>Basidiomycota</taxon>
        <taxon>Agaricomycotina</taxon>
        <taxon>Agaricomycetes</taxon>
        <taxon>Russulales</taxon>
        <taxon>Russulaceae</taxon>
        <taxon>Multifurca</taxon>
    </lineage>
</organism>
<name>A0AAD4M8H8_9AGAM</name>
<proteinExistence type="predicted"/>
<accession>A0AAD4M8H8</accession>